<accession>Q4N8X8</accession>
<keyword evidence="4" id="KW-1185">Reference proteome</keyword>
<dbReference type="EMBL" id="AAGK01000001">
    <property type="protein sequence ID" value="EAN33580.1"/>
    <property type="molecule type" value="Genomic_DNA"/>
</dbReference>
<dbReference type="GO" id="GO:0003779">
    <property type="term" value="F:actin binding"/>
    <property type="evidence" value="ECO:0007669"/>
    <property type="project" value="TreeGrafter"/>
</dbReference>
<dbReference type="PANTHER" id="PTHR13843:SF12">
    <property type="entry name" value="ATPASE F1_V1_A1 COMPLEX ALPHA_BETA SUBUNIT NUCLEOTIDE-BINDING DOMAIN-CONTAINING PROTEIN"/>
    <property type="match status" value="1"/>
</dbReference>
<dbReference type="GO" id="GO:0005874">
    <property type="term" value="C:microtubule"/>
    <property type="evidence" value="ECO:0007669"/>
    <property type="project" value="InterPro"/>
</dbReference>
<dbReference type="STRING" id="5875.Q4N8X8"/>
<feature type="compositionally biased region" description="Polar residues" evidence="1">
    <location>
        <begin position="68"/>
        <end position="104"/>
    </location>
</feature>
<feature type="compositionally biased region" description="Basic and acidic residues" evidence="1">
    <location>
        <begin position="980"/>
        <end position="990"/>
    </location>
</feature>
<dbReference type="VEuPathDB" id="PiroplasmaDB:TpMuguga_01g00336"/>
<dbReference type="GO" id="GO:0005829">
    <property type="term" value="C:cytosol"/>
    <property type="evidence" value="ECO:0007669"/>
    <property type="project" value="TreeGrafter"/>
</dbReference>
<dbReference type="eggNOG" id="ENOG502S14T">
    <property type="taxonomic scope" value="Eukaryota"/>
</dbReference>
<feature type="compositionally biased region" description="Basic and acidic residues" evidence="1">
    <location>
        <begin position="3581"/>
        <end position="3613"/>
    </location>
</feature>
<feature type="region of interest" description="Disordered" evidence="1">
    <location>
        <begin position="33"/>
        <end position="115"/>
    </location>
</feature>
<dbReference type="InterPro" id="IPR026074">
    <property type="entry name" value="MAP1"/>
</dbReference>
<dbReference type="GO" id="GO:0000226">
    <property type="term" value="P:microtubule cytoskeleton organization"/>
    <property type="evidence" value="ECO:0007669"/>
    <property type="project" value="InterPro"/>
</dbReference>
<evidence type="ECO:0000256" key="1">
    <source>
        <dbReference type="SAM" id="MobiDB-lite"/>
    </source>
</evidence>
<dbReference type="Proteomes" id="UP000001949">
    <property type="component" value="Unassembled WGS sequence"/>
</dbReference>
<dbReference type="OMA" id="MECHRIT"/>
<feature type="region of interest" description="Disordered" evidence="1">
    <location>
        <begin position="948"/>
        <end position="990"/>
    </location>
</feature>
<keyword evidence="2" id="KW-0732">Signal</keyword>
<feature type="region of interest" description="Disordered" evidence="1">
    <location>
        <begin position="1302"/>
        <end position="1334"/>
    </location>
</feature>
<name>Q4N8X8_THEPA</name>
<feature type="compositionally biased region" description="Acidic residues" evidence="1">
    <location>
        <begin position="3568"/>
        <end position="3580"/>
    </location>
</feature>
<feature type="signal peptide" evidence="2">
    <location>
        <begin position="1"/>
        <end position="25"/>
    </location>
</feature>
<organism evidence="3 4">
    <name type="scientific">Theileria parva</name>
    <name type="common">East coast fever infection agent</name>
    <dbReference type="NCBI Taxonomy" id="5875"/>
    <lineage>
        <taxon>Eukaryota</taxon>
        <taxon>Sar</taxon>
        <taxon>Alveolata</taxon>
        <taxon>Apicomplexa</taxon>
        <taxon>Aconoidasida</taxon>
        <taxon>Piroplasmida</taxon>
        <taxon>Theileriidae</taxon>
        <taxon>Theileria</taxon>
    </lineage>
</organism>
<proteinExistence type="predicted"/>
<dbReference type="GO" id="GO:0031114">
    <property type="term" value="P:regulation of microtubule depolymerization"/>
    <property type="evidence" value="ECO:0007669"/>
    <property type="project" value="TreeGrafter"/>
</dbReference>
<gene>
    <name evidence="3" type="ordered locus">TP01_0336</name>
</gene>
<feature type="chain" id="PRO_5004241352" description="SfiI-subtelomeric related protein family member" evidence="2">
    <location>
        <begin position="26"/>
        <end position="3945"/>
    </location>
</feature>
<reference evidence="3 4" key="1">
    <citation type="journal article" date="2005" name="Science">
        <title>Genome sequence of Theileria parva, a bovine pathogen that transforms lymphocytes.</title>
        <authorList>
            <person name="Gardner M.J."/>
            <person name="Bishop R."/>
            <person name="Shah T."/>
            <person name="de Villiers E.P."/>
            <person name="Carlton J.M."/>
            <person name="Hall N."/>
            <person name="Ren Q."/>
            <person name="Paulsen I.T."/>
            <person name="Pain A."/>
            <person name="Berriman M."/>
            <person name="Wilson R.J.M."/>
            <person name="Sato S."/>
            <person name="Ralph S.A."/>
            <person name="Mann D.J."/>
            <person name="Xiong Z."/>
            <person name="Shallom S.J."/>
            <person name="Weidman J."/>
            <person name="Jiang L."/>
            <person name="Lynn J."/>
            <person name="Weaver B."/>
            <person name="Shoaibi A."/>
            <person name="Domingo A.R."/>
            <person name="Wasawo D."/>
            <person name="Crabtree J."/>
            <person name="Wortman J.R."/>
            <person name="Haas B."/>
            <person name="Angiuoli S.V."/>
            <person name="Creasy T.H."/>
            <person name="Lu C."/>
            <person name="Suh B."/>
            <person name="Silva J.C."/>
            <person name="Utterback T.R."/>
            <person name="Feldblyum T.V."/>
            <person name="Pertea M."/>
            <person name="Allen J."/>
            <person name="Nierman W.C."/>
            <person name="Taracha E.L.N."/>
            <person name="Salzberg S.L."/>
            <person name="White O.R."/>
            <person name="Fitzhugh H.A."/>
            <person name="Morzaria S."/>
            <person name="Venter J.C."/>
            <person name="Fraser C.M."/>
            <person name="Nene V."/>
        </authorList>
    </citation>
    <scope>NUCLEOTIDE SEQUENCE [LARGE SCALE GENOMIC DNA]</scope>
    <source>
        <strain evidence="3 4">Muguga</strain>
    </source>
</reference>
<feature type="region of interest" description="Disordered" evidence="1">
    <location>
        <begin position="1490"/>
        <end position="1540"/>
    </location>
</feature>
<feature type="compositionally biased region" description="Polar residues" evidence="1">
    <location>
        <begin position="3614"/>
        <end position="3624"/>
    </location>
</feature>
<dbReference type="InterPro" id="IPR007480">
    <property type="entry name" value="DUF529"/>
</dbReference>
<dbReference type="GeneID" id="3503603"/>
<protein>
    <recommendedName>
        <fullName evidence="5">SfiI-subtelomeric related protein family member</fullName>
    </recommendedName>
</protein>
<feature type="region of interest" description="Disordered" evidence="1">
    <location>
        <begin position="3887"/>
        <end position="3945"/>
    </location>
</feature>
<feature type="compositionally biased region" description="Low complexity" evidence="1">
    <location>
        <begin position="2304"/>
        <end position="2324"/>
    </location>
</feature>
<dbReference type="RefSeq" id="XP_765863.1">
    <property type="nucleotide sequence ID" value="XM_760770.1"/>
</dbReference>
<feature type="compositionally biased region" description="Low complexity" evidence="1">
    <location>
        <begin position="3910"/>
        <end position="3923"/>
    </location>
</feature>
<dbReference type="Pfam" id="PF04385">
    <property type="entry name" value="FAINT"/>
    <property type="match status" value="10"/>
</dbReference>
<feature type="compositionally biased region" description="Basic and acidic residues" evidence="1">
    <location>
        <begin position="1507"/>
        <end position="1539"/>
    </location>
</feature>
<evidence type="ECO:0000256" key="2">
    <source>
        <dbReference type="SAM" id="SignalP"/>
    </source>
</evidence>
<comment type="caution">
    <text evidence="3">The sequence shown here is derived from an EMBL/GenBank/DDBJ whole genome shotgun (WGS) entry which is preliminary data.</text>
</comment>
<feature type="compositionally biased region" description="Polar residues" evidence="1">
    <location>
        <begin position="33"/>
        <end position="52"/>
    </location>
</feature>
<dbReference type="KEGG" id="tpv:TP01_0336"/>
<feature type="compositionally biased region" description="Polar residues" evidence="1">
    <location>
        <begin position="3932"/>
        <end position="3945"/>
    </location>
</feature>
<sequence length="3945" mass="454964">MRTRHIYRYLYLYLILTYIQNFICSIDPLTPTTPTSGENETKSSTSDPSRQSGHGVFTFVDDSEDSETTQVAQEATESSTTVEYSQKSLSEDTSQDSQDNSHPEPSQPEVSKHPISLDISQSDSADEYDCDKDNDVVTYTPKEGYVLNKIVKSSGKGSGDIWSPDSETDYPTKVVTFLSGSDVISLTIYLSDDKIKRLFYFNGAWSPTTEVVLDVKKTDNTNEYDCVKDNKIATYTLKDGYVSNKIIKSRTLGSDEIVWESETSFATKVVAFPSGSDVNNVTIYLYDGEVQRFIYSDKKWIASTETTIDIKKTESTVDYECVTENNVVTYTSKGIVVFDKIIKSSGKGSGDIWRAEADYATKVVTCLSGSDVTNVCIHLRNGEIVRLVNSDKTWIPSTEMVLDIKKTDSTNEFVCVKTPSLVTYTAKEGFGFNKIKHDNDDVWEDEDEYCIKVECKVIVKDISDVIIHQSDGDIERFIYSDKTWIPPTEIVLDIKKTDKTYHYNCVKTDNLVTYTANEGYGFNKIKHDKDYIWESGEEFCTKVECKIVGSDIAGVTIHLPGGAIERFIYFNGRWSAPTEMVLDIKKTQSTVGYECVSGNNVVTYTAKKDYGFIKITRDKELVWEYDDSEQYCVKVELTPVSNFTNSSIHLNNGEIVKLVYSDKRWVSSAEIVLDIKNTDGTSEYDCIRVDTLITYTPKNGHEFGKIKHGNHDIWESGNEYPTLVRLKENADKKYMVLLFGSKKYQLLYSDGKSEVWSDISYYRHNISNLKMFKRDRTELDSNTYKLELIELFYVYRYDDDDDFQPLKGVYVHLVRNNLYIMNKGGKTKNLNVQQPDTSDKPKPDPSIKYYKPLKLDFGGLIGETDTYEIAGSFGMSSFNSSKNHAFTKVSYSGKVVWEAKKSKQYAKTVITDGNHAAKIPYTFFTVVLLDDTRMNYTKSGNEWVRTFVKSSSSDRQEPATPTKEASPESGKTEPTVSEVSKAKTEDDDKESFNPDVVKLFTMDSSENLVELSKSKYQTSKDRDECIYDLEKDAKCHSIKYQDKTVWELESGSQNYPLYVTLRVDQNKFVVTFEDKFVTCTLEDGEWKGKVHSLKQGEALPESKEMTEVNTTVLDLNDLQNTETYTYSKTDNVLTFTPKNSGVFSGVIRTTGESKVTWTVIWQIQGSFELANSISFEDFGKGKQVLILDTRSGQKMLYKPNDGGFWKEVSEQPQNAFETTAALLAEEDKVDMIEIDIKDTDGKGYDYLEENTKIERPRGPIARKSRPTKRPTRLNIFKKPRRIKIYRPETNKYKNYSAKEGKGIRKVKDSDDAEDEEEEDDDDDDDDEDEDEDKEDLNDGFIWFSPVRSQYATHVSFKDTVNRYLAILLKTGNPLIYNQSEDDEDWKEITAEVRGDFFKLSLFHKDEDNKYRVFKSDQYTPSLLNLSYVFTFDKDVDCHKINYDGKTVWSYEVDKEFGSLKQVHFGLITQDLFIVNVNDVKKAIDKEKAVAGLDDSTQTEEAKEETETEKTEDTEGTKQKPETEQVQEQKQETPQKEPEKQLNFVQLDLSKTTTSNHIKYRRKNEFATFRAKPGCLFNKVIKSASTGFSKEEVFWEAQEGSEKYVKMVRMKLTDNHSAFILNTGELILFHKPVNKDSWEDITPTRNNFSGFKFLTFDQDICEYKELNSSGYTLGLNEFSYGVSFNVQCHLIKHENKLIYNYETDQEFGTLKGLYLGLVSNKFFLTNLENDNKTLDLTKEVSPPKYKKQKATELKPDKSVDQASSVDNIEVEELPELDSTVNIPSASLMTLNIESSDNTAKYQCSDNGIYKTFTARHGNGFNEVKIGTKTFWKSHNNDYGIKVRLKESSTHEKYVVILLASKNYLVFHSPSKDKPLIDYTDTNHSFYDIKLFSKDSNSSVYKQLDTFTYNVSLYHLSLGYSLKESVKCYLIKFGDIVVYKYDDHRDFGYIKGVYHDIMRSNLYILNRDEQIKVLRELDRGKTVTIDMNKTESTDEFECFKEKDRVIFTPTGTGVFDKLVRSSRLGADVVIWRANDVQEYSKKIVIIDVQTRKGKTKNVALYLCSGDIKHLAYSDGKWIETPNKVSLYIKKTNSTDEFEFSKDKEFKTFQARHVYLFNKIVDSASSDPSQEVVFEPPNPAYYSTKVVFKDSPNKQYLALLRTDDNFLLLNKPDRDKPWQDVTLNRLNLSDLKMFYYDVDTSGYRLLKDNQYSKSLVNFFYWYEFNLLANCHLIKFKSYIVWNHDSDPNFQFLKGVCLDLYNNHLFVVNNNDVSKKITPPNSTTPPDLVDYEEEDSTTPDTSTEKQTPESLKSSESTESSEQPSTQHTLVELDLTKTETTRDYEYEKKDDNYVFTAKSGVRFSKVKKGEHDLKESLRPSSPKVVANYGQAGKIMLYVYSNDKDFELHIVNDPEPSSHDITALPSGSVTVQSQSSVFSEHLKLLALGDDGKSMELDDSKLKVEDLTHLVNYTFEPDTKCSEIKYNNKTVWEYDKSRHGRYYPSNILLNTSTNFLLLESQGHYQYYFTYYNDEWRCISGYKTQDLQPLYPDKLRIFTLNKFGTPVMDDATNFDKSSEGPLTTLKFKPESRCIDVKYEGDSIWSYNYKEHEDNYPTSLSVNTDEKVVIVDCAGIYRHGLSFSAGKFTPFFSYKSNLTEPIDPAKLKMSTTDSNGNTVELEESKYLIEQPDTVYKFNPGVKCTCVKYGETEVWKHSESDHKDKFPTSISFNNLIRKYLVVESSGDYRNLLEFENNVWKPLGANDKLKSQYSIYDKFDADKLTFFTIETKETSDGTVTSELVQIDYTKYTRENPSFASYKFKSGSLCTEITYDSVPVWKYNENEHGDEFPTTVLLNIKKSYIVVESSYLYRYVYSYYDKKWKELPFGFKTSNVSFDKFKLLTQDPKDYKKLVELDSSQYDIEYSPNVLAIKFNTNVKCTSIQYEDSFPWTYNRNEHAHRYPTAVIFNKSKSFLMVESSHYYRYLYVYQNKEWKPLPYGYTLKSHSSSAITYDICKVKLFTYDKFNNNKRVEMTKAHYDKEESDTLVRYNMNYLTNCTCLMYDDKVVWEHYDSEHGDKYPTTISLVKKKNYLVVESGYDYRYMFEFENGEWKLLPFSYKLKRKVDAVEIDKFKLYSSDPSDPDQLVELKTTEYEKKDSYNSLVFTIKENVKCTFVKYDNTDAWVHDSIEHAEFYPTRVVFTKNKNFLLVESGYNYRYLYTFHKGKWKQMPFGNKLKTTKAYKFDANKLKLFSLDLSTRPYELDYSKFRRGEAGHILTHNLKPGVKCAEVRYDNISAWKHEEDEYGSNYPTTIIFNRNNGFLIVESKDNYESYHSYYDNKWHSVYGYKASKLTKNKEFYRLKLYETNEDGLSQPITGFHEEIIGPVITCNIFYGVKCTQVKYDELSVWSYDSDKNGNYYPTSVVFNIANSTIKVECEDQYVHFSSFVNEEWKPFSGFRSKKTTGPSAVKLFKTGSSGNYVLINSTKYNVNWDGENQVYEYDLSGVFCTLVKHDNNPVWTQRATDNQHPKSLTYNSDQKKFVLRFEREYIFCSFEDNEWKTTVRRYGTQLSKSEEQKAEQEEEESQEADEPTDPEKEDKSDKSSEHSAPESKFDKASEHSDDRSSDSQSITSAGSTEQEKGKLTSKVKKAFSTGKKEEKKHSGKTTETSEEPKKHSEKTTGSPQEPKQTSEQHDQSTEVSEPSQPYKVKGHKIPITLDISKLKSTSDYDYSSDADLKIFSAKDTHAFNKVQDSETVIWEAKDPTEYSLGVALKEPTENEKDRYLSMIDSNANLSIFHKPDENKPWEDLSSTRHKISDVKLLKEDDSEFEDSDYQLFLSYFSLGYEFVDDAECSKIEYNNEIIYNYKDDTAPGYPKVLYLELTKNNFYLSFANNKIKKLNVKQPKKAQSPSKPKEAKTAEPGPSATSPPDSTTSSESKPKDTQSEDSQLRGSTQELME</sequence>
<dbReference type="GO" id="GO:0008017">
    <property type="term" value="F:microtubule binding"/>
    <property type="evidence" value="ECO:0007669"/>
    <property type="project" value="InterPro"/>
</dbReference>
<feature type="region of interest" description="Disordered" evidence="1">
    <location>
        <begin position="2271"/>
        <end position="2331"/>
    </location>
</feature>
<dbReference type="InParanoid" id="Q4N8X8"/>
<feature type="compositionally biased region" description="Acidic residues" evidence="1">
    <location>
        <begin position="1310"/>
        <end position="1334"/>
    </location>
</feature>
<evidence type="ECO:0000313" key="3">
    <source>
        <dbReference type="EMBL" id="EAN33580.1"/>
    </source>
</evidence>
<feature type="region of interest" description="Disordered" evidence="1">
    <location>
        <begin position="3558"/>
        <end position="3698"/>
    </location>
</feature>
<dbReference type="GO" id="GO:0005875">
    <property type="term" value="C:microtubule associated complex"/>
    <property type="evidence" value="ECO:0007669"/>
    <property type="project" value="TreeGrafter"/>
</dbReference>
<evidence type="ECO:0000313" key="4">
    <source>
        <dbReference type="Proteomes" id="UP000001949"/>
    </source>
</evidence>
<evidence type="ECO:0008006" key="5">
    <source>
        <dbReference type="Google" id="ProtNLM"/>
    </source>
</evidence>
<dbReference type="PANTHER" id="PTHR13843">
    <property type="entry name" value="MICROTUBULE-ASSOCIATED PROTEIN"/>
    <property type="match status" value="1"/>
</dbReference>